<proteinExistence type="predicted"/>
<protein>
    <submittedName>
        <fullName evidence="1">Uncharacterized protein</fullName>
    </submittedName>
</protein>
<organism evidence="1 2">
    <name type="scientific">Acidisarcina polymorpha</name>
    <dbReference type="NCBI Taxonomy" id="2211140"/>
    <lineage>
        <taxon>Bacteria</taxon>
        <taxon>Pseudomonadati</taxon>
        <taxon>Acidobacteriota</taxon>
        <taxon>Terriglobia</taxon>
        <taxon>Terriglobales</taxon>
        <taxon>Acidobacteriaceae</taxon>
        <taxon>Acidisarcina</taxon>
    </lineage>
</organism>
<gene>
    <name evidence="1" type="ORF">ACPOL_7178</name>
</gene>
<dbReference type="Proteomes" id="UP000253606">
    <property type="component" value="Plasmid pACPOL3"/>
</dbReference>
<evidence type="ECO:0000313" key="2">
    <source>
        <dbReference type="Proteomes" id="UP000253606"/>
    </source>
</evidence>
<dbReference type="EMBL" id="CP030844">
    <property type="protein sequence ID" value="AXC16368.1"/>
    <property type="molecule type" value="Genomic_DNA"/>
</dbReference>
<keyword evidence="1" id="KW-0614">Plasmid</keyword>
<dbReference type="OrthoDB" id="2518538at2"/>
<dbReference type="Pfam" id="PF11175">
    <property type="entry name" value="DUF2961"/>
    <property type="match status" value="1"/>
</dbReference>
<evidence type="ECO:0000313" key="1">
    <source>
        <dbReference type="EMBL" id="AXC16368.1"/>
    </source>
</evidence>
<dbReference type="RefSeq" id="WP_114211509.1">
    <property type="nucleotide sequence ID" value="NZ_CP030844.1"/>
</dbReference>
<sequence>MDRRAFSLSLAGLSLTGVSASPYRAAALATTQEGTNFTGATTFTHVGKEEQPFLPHAEAELANQKGNGYLDHMWFGGDFPNYTRLRLRIYVDGEQAPSIDMELGLGVGVGFADPAAPWGTEYSGITGNPSGIFLNYRIPFSKSIRVTAELPAGVPRSTVFWWIIRGLENHHVEVGGFILPERARLRLHKIEDQEVQPLDEFDLCRVPEAGMVFQVTMAARSTSLEFMEGQMRAYIGGAREPQFLSSGLEDYFLGTYYFNRGLYHLPQAGLTHRDEKDSSFSGYRFHVIDPILFSGGLRLACRCGEKRSDKVFGPYGKPFKTTYTTYTWTYEW</sequence>
<dbReference type="InterPro" id="IPR021345">
    <property type="entry name" value="DUF2961"/>
</dbReference>
<dbReference type="KEGG" id="abas:ACPOL_7178"/>
<geneLocation type="plasmid" evidence="2">
    <name>pacpol3</name>
</geneLocation>
<dbReference type="AlphaFoldDB" id="A0A2Z5GBI5"/>
<dbReference type="Gene3D" id="2.60.120.1390">
    <property type="match status" value="2"/>
</dbReference>
<accession>A0A2Z5GBI5</accession>
<keyword evidence="2" id="KW-1185">Reference proteome</keyword>
<name>A0A2Z5GBI5_9BACT</name>
<reference evidence="1 2" key="1">
    <citation type="journal article" date="2018" name="Front. Microbiol.">
        <title>Hydrolytic Capabilities as a Key to Environmental Success: Chitinolytic and Cellulolytic Acidobacteria From Acidic Sub-arctic Soils and Boreal Peatlands.</title>
        <authorList>
            <person name="Belova S.E."/>
            <person name="Ravin N.V."/>
            <person name="Pankratov T.A."/>
            <person name="Rakitin A.L."/>
            <person name="Ivanova A.A."/>
            <person name="Beletsky A.V."/>
            <person name="Mardanov A.V."/>
            <person name="Sinninghe Damste J.S."/>
            <person name="Dedysh S.N."/>
        </authorList>
    </citation>
    <scope>NUCLEOTIDE SEQUENCE [LARGE SCALE GENOMIC DNA]</scope>
    <source>
        <strain evidence="1 2">SBC82</strain>
        <plasmid evidence="2">pacpol3</plasmid>
    </source>
</reference>